<evidence type="ECO:0000256" key="1">
    <source>
        <dbReference type="SAM" id="Coils"/>
    </source>
</evidence>
<sequence>MNIRRIGAVCKVNHDGYLVNESSWEKIDVRFKEAVTFVVDEIIAAFSKEIHSIYLRGSLPRGLAIEGVSDIDLLIVTHTPLGADELERLYSLEEKLTERFSFVNGVEAGVFPLGEVADRSRFHIIPFMIKTYSVCLYGENLQGTLPDYKPDEKLANAHIVQLKSQIQQAKEDLVDNEDLEDIADCCTWIMKIIVRCGFAFVLIDEQTYTRDLYPAYERFSQYYPHQQKKMRQALVYAINPTSNAGEILSFLDEFGDWMIGEAEVWLNKHNPEKVDHLPL</sequence>
<keyword evidence="1" id="KW-0175">Coiled coil</keyword>
<feature type="domain" description="Polymerase nucleotidyl transferase" evidence="2">
    <location>
        <begin position="47"/>
        <end position="97"/>
    </location>
</feature>
<dbReference type="CDD" id="cd05403">
    <property type="entry name" value="NT_KNTase_like"/>
    <property type="match status" value="1"/>
</dbReference>
<gene>
    <name evidence="3" type="ORF">ACFQ2J_17110</name>
</gene>
<dbReference type="InterPro" id="IPR002934">
    <property type="entry name" value="Polymerase_NTP_transf_dom"/>
</dbReference>
<dbReference type="Proteomes" id="UP001596990">
    <property type="component" value="Unassembled WGS sequence"/>
</dbReference>
<dbReference type="InterPro" id="IPR043519">
    <property type="entry name" value="NT_sf"/>
</dbReference>
<name>A0ABW3L4B8_9BACI</name>
<protein>
    <submittedName>
        <fullName evidence="3">Nucleotidyltransferase domain-containing protein</fullName>
    </submittedName>
</protein>
<organism evidence="3 4">
    <name type="scientific">Thalassobacillus hwangdonensis</name>
    <dbReference type="NCBI Taxonomy" id="546108"/>
    <lineage>
        <taxon>Bacteria</taxon>
        <taxon>Bacillati</taxon>
        <taxon>Bacillota</taxon>
        <taxon>Bacilli</taxon>
        <taxon>Bacillales</taxon>
        <taxon>Bacillaceae</taxon>
        <taxon>Thalassobacillus</taxon>
    </lineage>
</organism>
<dbReference type="Gene3D" id="3.30.460.10">
    <property type="entry name" value="Beta Polymerase, domain 2"/>
    <property type="match status" value="1"/>
</dbReference>
<evidence type="ECO:0000313" key="4">
    <source>
        <dbReference type="Proteomes" id="UP001596990"/>
    </source>
</evidence>
<feature type="coiled-coil region" evidence="1">
    <location>
        <begin position="152"/>
        <end position="179"/>
    </location>
</feature>
<dbReference type="SUPFAM" id="SSF81301">
    <property type="entry name" value="Nucleotidyltransferase"/>
    <property type="match status" value="1"/>
</dbReference>
<proteinExistence type="predicted"/>
<evidence type="ECO:0000313" key="3">
    <source>
        <dbReference type="EMBL" id="MFD1020911.1"/>
    </source>
</evidence>
<reference evidence="4" key="1">
    <citation type="journal article" date="2019" name="Int. J. Syst. Evol. Microbiol.">
        <title>The Global Catalogue of Microorganisms (GCM) 10K type strain sequencing project: providing services to taxonomists for standard genome sequencing and annotation.</title>
        <authorList>
            <consortium name="The Broad Institute Genomics Platform"/>
            <consortium name="The Broad Institute Genome Sequencing Center for Infectious Disease"/>
            <person name="Wu L."/>
            <person name="Ma J."/>
        </authorList>
    </citation>
    <scope>NUCLEOTIDE SEQUENCE [LARGE SCALE GENOMIC DNA]</scope>
    <source>
        <strain evidence="4">CCUG 56607</strain>
    </source>
</reference>
<comment type="caution">
    <text evidence="3">The sequence shown here is derived from an EMBL/GenBank/DDBJ whole genome shotgun (WGS) entry which is preliminary data.</text>
</comment>
<dbReference type="RefSeq" id="WP_386063421.1">
    <property type="nucleotide sequence ID" value="NZ_JBHTKL010000006.1"/>
</dbReference>
<accession>A0ABW3L4B8</accession>
<keyword evidence="4" id="KW-1185">Reference proteome</keyword>
<dbReference type="EMBL" id="JBHTKL010000006">
    <property type="protein sequence ID" value="MFD1020911.1"/>
    <property type="molecule type" value="Genomic_DNA"/>
</dbReference>
<evidence type="ECO:0000259" key="2">
    <source>
        <dbReference type="Pfam" id="PF01909"/>
    </source>
</evidence>
<dbReference type="Pfam" id="PF01909">
    <property type="entry name" value="NTP_transf_2"/>
    <property type="match status" value="1"/>
</dbReference>